<sequence length="379" mass="42526">VHCFLPRGLRLGKLVNGNWEVKSIINIYKILIIVASVLFINSTSYSHHSNAPHYDKTKPLTIFGFVEEFEFVNPHAFVHIKSIRNGESVIFSCEMLPSNTLMKQGWTKNTFPTNRQVKVNAIAARRNPLGCWFESAETMDGIKIEPRGVVIEFDSGAFNYDKPVFINNIPNFKGPWKRSSLLGFRSLTSPDANTSGHDPSGGSSPKPGSDILTEEGLKAGNEHNAPLDDPALQCSGASIRRVWGNPFSATDIIQTSDFIYLSHEYMDVKRIIKLTKEHDDGYQNQLYGHSIGWYEDDTLVIDTIGSGSGVLLPYPGVLHSDQLHFVEKIKLNDDGLSFTLTWLAEDPIYYKKSFSGIMHFEPSAYDVQAWDCTFEKANR</sequence>
<feature type="non-terminal residue" evidence="2">
    <location>
        <position position="1"/>
    </location>
</feature>
<reference evidence="2" key="1">
    <citation type="submission" date="2018-05" db="EMBL/GenBank/DDBJ databases">
        <authorList>
            <person name="Lanie J.A."/>
            <person name="Ng W.-L."/>
            <person name="Kazmierczak K.M."/>
            <person name="Andrzejewski T.M."/>
            <person name="Davidsen T.M."/>
            <person name="Wayne K.J."/>
            <person name="Tettelin H."/>
            <person name="Glass J.I."/>
            <person name="Rusch D."/>
            <person name="Podicherti R."/>
            <person name="Tsui H.-C.T."/>
            <person name="Winkler M.E."/>
        </authorList>
    </citation>
    <scope>NUCLEOTIDE SEQUENCE</scope>
</reference>
<accession>A0A382A1E7</accession>
<evidence type="ECO:0000313" key="2">
    <source>
        <dbReference type="EMBL" id="SVA94773.1"/>
    </source>
</evidence>
<protein>
    <submittedName>
        <fullName evidence="2">Uncharacterized protein</fullName>
    </submittedName>
</protein>
<gene>
    <name evidence="2" type="ORF">METZ01_LOCUS147627</name>
</gene>
<dbReference type="Pfam" id="PF19649">
    <property type="entry name" value="DUF6152"/>
    <property type="match status" value="1"/>
</dbReference>
<organism evidence="2">
    <name type="scientific">marine metagenome</name>
    <dbReference type="NCBI Taxonomy" id="408172"/>
    <lineage>
        <taxon>unclassified sequences</taxon>
        <taxon>metagenomes</taxon>
        <taxon>ecological metagenomes</taxon>
    </lineage>
</organism>
<dbReference type="AlphaFoldDB" id="A0A382A1E7"/>
<name>A0A382A1E7_9ZZZZ</name>
<dbReference type="EMBL" id="UINC01023330">
    <property type="protein sequence ID" value="SVA94773.1"/>
    <property type="molecule type" value="Genomic_DNA"/>
</dbReference>
<feature type="compositionally biased region" description="Low complexity" evidence="1">
    <location>
        <begin position="195"/>
        <end position="209"/>
    </location>
</feature>
<proteinExistence type="predicted"/>
<dbReference type="InterPro" id="IPR046150">
    <property type="entry name" value="DUF6152"/>
</dbReference>
<feature type="region of interest" description="Disordered" evidence="1">
    <location>
        <begin position="187"/>
        <end position="213"/>
    </location>
</feature>
<evidence type="ECO:0000256" key="1">
    <source>
        <dbReference type="SAM" id="MobiDB-lite"/>
    </source>
</evidence>